<feature type="region of interest" description="Disordered" evidence="2">
    <location>
        <begin position="917"/>
        <end position="936"/>
    </location>
</feature>
<keyword evidence="5" id="KW-1185">Reference proteome</keyword>
<dbReference type="VEuPathDB" id="FungiDB:TREMEDRAFT_32672"/>
<dbReference type="PANTHER" id="PTHR22741:SF10">
    <property type="entry name" value="COILED-COIL DOMAIN-CONTAINING PROTEIN CG32809"/>
    <property type="match status" value="1"/>
</dbReference>
<evidence type="ECO:0000313" key="4">
    <source>
        <dbReference type="EMBL" id="RXK35498.1"/>
    </source>
</evidence>
<accession>A0A4Q1B9N0</accession>
<organism evidence="4 5">
    <name type="scientific">Tremella mesenterica</name>
    <name type="common">Jelly fungus</name>
    <dbReference type="NCBI Taxonomy" id="5217"/>
    <lineage>
        <taxon>Eukaryota</taxon>
        <taxon>Fungi</taxon>
        <taxon>Dikarya</taxon>
        <taxon>Basidiomycota</taxon>
        <taxon>Agaricomycotina</taxon>
        <taxon>Tremellomycetes</taxon>
        <taxon>Tremellales</taxon>
        <taxon>Tremellaceae</taxon>
        <taxon>Tremella</taxon>
    </lineage>
</organism>
<dbReference type="InterPro" id="IPR056279">
    <property type="entry name" value="Aip3p_Bud6_N"/>
</dbReference>
<dbReference type="InterPro" id="IPR051825">
    <property type="entry name" value="SRCIN1"/>
</dbReference>
<feature type="region of interest" description="Disordered" evidence="2">
    <location>
        <begin position="989"/>
        <end position="1064"/>
    </location>
</feature>
<feature type="compositionally biased region" description="Polar residues" evidence="2">
    <location>
        <begin position="693"/>
        <end position="703"/>
    </location>
</feature>
<dbReference type="AlphaFoldDB" id="A0A4Q1B9N0"/>
<dbReference type="Gene3D" id="1.20.58.1540">
    <property type="entry name" value="Actin interacting protein 3, C-terminal domain"/>
    <property type="match status" value="1"/>
</dbReference>
<dbReference type="GO" id="GO:0030010">
    <property type="term" value="P:establishment of cell polarity"/>
    <property type="evidence" value="ECO:0007669"/>
    <property type="project" value="TreeGrafter"/>
</dbReference>
<dbReference type="GO" id="GO:0005519">
    <property type="term" value="F:cytoskeletal regulatory protein binding"/>
    <property type="evidence" value="ECO:0007669"/>
    <property type="project" value="InterPro"/>
</dbReference>
<evidence type="ECO:0000256" key="2">
    <source>
        <dbReference type="SAM" id="MobiDB-lite"/>
    </source>
</evidence>
<feature type="compositionally biased region" description="Pro residues" evidence="2">
    <location>
        <begin position="178"/>
        <end position="193"/>
    </location>
</feature>
<evidence type="ECO:0000259" key="3">
    <source>
        <dbReference type="SMART" id="SM00806"/>
    </source>
</evidence>
<feature type="compositionally biased region" description="Low complexity" evidence="2">
    <location>
        <begin position="711"/>
        <end position="730"/>
    </location>
</feature>
<dbReference type="InterPro" id="IPR005613">
    <property type="entry name" value="AIP3_C"/>
</dbReference>
<dbReference type="STRING" id="5217.A0A4Q1B9N0"/>
<feature type="compositionally biased region" description="Low complexity" evidence="2">
    <location>
        <begin position="508"/>
        <end position="522"/>
    </location>
</feature>
<feature type="region of interest" description="Disordered" evidence="2">
    <location>
        <begin position="174"/>
        <end position="566"/>
    </location>
</feature>
<comment type="caution">
    <text evidence="4">The sequence shown here is derived from an EMBL/GenBank/DDBJ whole genome shotgun (WGS) entry which is preliminary data.</text>
</comment>
<feature type="compositionally biased region" description="Low complexity" evidence="2">
    <location>
        <begin position="384"/>
        <end position="401"/>
    </location>
</feature>
<dbReference type="InParanoid" id="A0A4Q1B9N0"/>
<sequence>MTRRPDISYPLPVASSSSMSLTSSQSREGDMNWSNGPRRSSMGGSRVAPAALDSIITRLLVTTKQMLQGLDQWSQGIITEEDVSDIYVRLGNGFEQCVEAFQKVGLDTTELSNIPQELRICLEQALAEDPDPQTLTEYYPQIRSIIYDLLNGLKIKQAAYKRLLAERNGVDISVPRPALAPSPFPSTQPPPPAQNRLPSGDPSVSRTMARSPTPGPGSASSPPNRYNPLPSLPSSSALADRQSSRSGLPARPAPPDAFRPPRTRPVDPPPQPLRRSLSPLPMEKRFSSSPPSISDPTQLVRHQLTDEPPPRSNLLPTPPSGRAPPRPDRASRDSLGGPRPVSRFSLDSEMTNGSPVRSPPSNTPERRGVMALSTSFPNTSSEESIGPPILPILNLPSSTSLDFSHPSPPSGMPEVPPETRATLAALQRSDALERRASKRFSSYTFNKMLPTTEPTKKVVGSPQRPMRRADRPPPMPALPESSKRSSNAQIKIPSPLAPPISLRTNGNTPSSSRSDTSSPAPDVSALLGYPDSSMRVLRTPDSGEIGQEATPRPGDGFARQSDMSSPSPRISVYLQIGRQVKKATLDLPVDLSSLKLMFMERFEYDPGMEDFPDVYIRDPRTGVQFELEDMDELKEGCILNLNIEPLDQVKQHFDTTVATLMQEIKEMRSAVEQSSRASITPSSSALLAAPTSQPVRSSPSPTKASDLPSIASSPTAGPSNGSSSSVGNTGHMDLQSQYEAVQSLRRDLAVMRQVHVDFLADTKESFSRLRAQNSSMREVVRTKMSGSRALLDNSKTKLESQCQDAIQAVEEVLDTLDAAREDALRRFVSPSRAQMTSIRADLDKASALVEQVTRDVASADPTWRATWAFELNRVMEEQKLLSYQSKLAQDLKNDIKQAVDMLQNVQDFVDQRAAMRAAGTTPSKGFRPPSPDESGGLPNLLLEIRTKEMDPNQRLKAIEAQQKARERELANRTDEFSSELQGFVSGRKLKKTGGTDEAERARQRRQEQTLKRMLTGEQGGGILTPQVTGASVKSPPATVTGGKMVSSSDSMAGTPISPTAPGTE</sequence>
<reference evidence="4 5" key="1">
    <citation type="submission" date="2016-06" db="EMBL/GenBank/DDBJ databases">
        <title>Evolution of pathogenesis and genome organization in the Tremellales.</title>
        <authorList>
            <person name="Cuomo C."/>
            <person name="Litvintseva A."/>
            <person name="Heitman J."/>
            <person name="Chen Y."/>
            <person name="Sun S."/>
            <person name="Springer D."/>
            <person name="Dromer F."/>
            <person name="Young S."/>
            <person name="Zeng Q."/>
            <person name="Chapman S."/>
            <person name="Gujja S."/>
            <person name="Saif S."/>
            <person name="Birren B."/>
        </authorList>
    </citation>
    <scope>NUCLEOTIDE SEQUENCE [LARGE SCALE GENOMIC DNA]</scope>
    <source>
        <strain evidence="4 5">ATCC 28783</strain>
    </source>
</reference>
<feature type="region of interest" description="Disordered" evidence="2">
    <location>
        <begin position="672"/>
        <end position="731"/>
    </location>
</feature>
<feature type="compositionally biased region" description="Pro residues" evidence="2">
    <location>
        <begin position="406"/>
        <end position="416"/>
    </location>
</feature>
<feature type="compositionally biased region" description="Low complexity" evidence="2">
    <location>
        <begin position="216"/>
        <end position="236"/>
    </location>
</feature>
<dbReference type="FunCoup" id="A0A4Q1B9N0">
    <property type="interactions" value="42"/>
</dbReference>
<feature type="compositionally biased region" description="Low complexity" evidence="2">
    <location>
        <begin position="674"/>
        <end position="692"/>
    </location>
</feature>
<dbReference type="InterPro" id="IPR022782">
    <property type="entry name" value="AIP3-like_C"/>
</dbReference>
<feature type="domain" description="Actin interacting protein 3 C-terminal" evidence="3">
    <location>
        <begin position="573"/>
        <end position="1007"/>
    </location>
</feature>
<keyword evidence="1" id="KW-0175">Coiled coil</keyword>
<proteinExistence type="predicted"/>
<dbReference type="Proteomes" id="UP000289152">
    <property type="component" value="Unassembled WGS sequence"/>
</dbReference>
<dbReference type="Pfam" id="PF03915">
    <property type="entry name" value="AIP3"/>
    <property type="match status" value="1"/>
</dbReference>
<dbReference type="EMBL" id="SDIL01000133">
    <property type="protein sequence ID" value="RXK35498.1"/>
    <property type="molecule type" value="Genomic_DNA"/>
</dbReference>
<evidence type="ECO:0000313" key="5">
    <source>
        <dbReference type="Proteomes" id="UP000289152"/>
    </source>
</evidence>
<dbReference type="OrthoDB" id="783096at2759"/>
<feature type="compositionally biased region" description="Polar residues" evidence="2">
    <location>
        <begin position="372"/>
        <end position="383"/>
    </location>
</feature>
<feature type="compositionally biased region" description="Polar residues" evidence="2">
    <location>
        <begin position="287"/>
        <end position="297"/>
    </location>
</feature>
<feature type="compositionally biased region" description="Polar residues" evidence="2">
    <location>
        <begin position="1045"/>
        <end position="1064"/>
    </location>
</feature>
<feature type="compositionally biased region" description="Basic and acidic residues" evidence="2">
    <location>
        <begin position="993"/>
        <end position="1010"/>
    </location>
</feature>
<name>A0A4Q1B9N0_TREME</name>
<evidence type="ECO:0000256" key="1">
    <source>
        <dbReference type="ARBA" id="ARBA00023054"/>
    </source>
</evidence>
<feature type="region of interest" description="Disordered" evidence="2">
    <location>
        <begin position="1"/>
        <end position="45"/>
    </location>
</feature>
<gene>
    <name evidence="4" type="ORF">M231_07230</name>
</gene>
<dbReference type="GO" id="GO:0005737">
    <property type="term" value="C:cytoplasm"/>
    <property type="evidence" value="ECO:0007669"/>
    <property type="project" value="TreeGrafter"/>
</dbReference>
<dbReference type="SMART" id="SM00806">
    <property type="entry name" value="AIP3"/>
    <property type="match status" value="1"/>
</dbReference>
<feature type="compositionally biased region" description="Low complexity" evidence="2">
    <location>
        <begin position="15"/>
        <end position="26"/>
    </location>
</feature>
<dbReference type="PANTHER" id="PTHR22741">
    <property type="entry name" value="P140CAP/SNIP-RELATED"/>
    <property type="match status" value="1"/>
</dbReference>
<dbReference type="Pfam" id="PF23153">
    <property type="entry name" value="Aip3p_Bud6_N"/>
    <property type="match status" value="1"/>
</dbReference>
<protein>
    <recommendedName>
        <fullName evidence="3">Actin interacting protein 3 C-terminal domain-containing protein</fullName>
    </recommendedName>
</protein>
<dbReference type="GO" id="GO:0051286">
    <property type="term" value="C:cell tip"/>
    <property type="evidence" value="ECO:0007669"/>
    <property type="project" value="TreeGrafter"/>
</dbReference>